<protein>
    <recommendedName>
        <fullName evidence="1">Retrovirus-related Pol polyprotein from transposon TNT 1-94-like beta-barrel domain-containing protein</fullName>
    </recommendedName>
</protein>
<dbReference type="EMBL" id="JAVXUO010000305">
    <property type="protein sequence ID" value="KAK2993539.1"/>
    <property type="molecule type" value="Genomic_DNA"/>
</dbReference>
<dbReference type="InterPro" id="IPR052776">
    <property type="entry name" value="Chloro_ReproSupport/MetalTrans"/>
</dbReference>
<proteinExistence type="predicted"/>
<dbReference type="Proteomes" id="UP001187471">
    <property type="component" value="Unassembled WGS sequence"/>
</dbReference>
<gene>
    <name evidence="2" type="ORF">RJ640_007371</name>
</gene>
<evidence type="ECO:0000259" key="1">
    <source>
        <dbReference type="Pfam" id="PF22936"/>
    </source>
</evidence>
<evidence type="ECO:0000313" key="3">
    <source>
        <dbReference type="Proteomes" id="UP001187471"/>
    </source>
</evidence>
<accession>A0AA88UQD5</accession>
<keyword evidence="3" id="KW-1185">Reference proteome</keyword>
<evidence type="ECO:0000313" key="2">
    <source>
        <dbReference type="EMBL" id="KAK2993539.1"/>
    </source>
</evidence>
<organism evidence="2 3">
    <name type="scientific">Escallonia rubra</name>
    <dbReference type="NCBI Taxonomy" id="112253"/>
    <lineage>
        <taxon>Eukaryota</taxon>
        <taxon>Viridiplantae</taxon>
        <taxon>Streptophyta</taxon>
        <taxon>Embryophyta</taxon>
        <taxon>Tracheophyta</taxon>
        <taxon>Spermatophyta</taxon>
        <taxon>Magnoliopsida</taxon>
        <taxon>eudicotyledons</taxon>
        <taxon>Gunneridae</taxon>
        <taxon>Pentapetalae</taxon>
        <taxon>asterids</taxon>
        <taxon>campanulids</taxon>
        <taxon>Escalloniales</taxon>
        <taxon>Escalloniaceae</taxon>
        <taxon>Escallonia</taxon>
    </lineage>
</organism>
<dbReference type="PANTHER" id="PTHR33876">
    <property type="entry name" value="UNNAMED PRODUCT"/>
    <property type="match status" value="1"/>
</dbReference>
<dbReference type="PANTHER" id="PTHR33876:SF4">
    <property type="entry name" value="CHLOROPLAST PROTEIN FOR GROWTH AND FERTILITY 2"/>
    <property type="match status" value="1"/>
</dbReference>
<dbReference type="InterPro" id="IPR054722">
    <property type="entry name" value="PolX-like_BBD"/>
</dbReference>
<dbReference type="AlphaFoldDB" id="A0AA88UQD5"/>
<name>A0AA88UQD5_9ASTE</name>
<comment type="caution">
    <text evidence="2">The sequence shown here is derived from an EMBL/GenBank/DDBJ whole genome shotgun (WGS) entry which is preliminary data.</text>
</comment>
<dbReference type="Pfam" id="PF22936">
    <property type="entry name" value="Pol_BBD"/>
    <property type="match status" value="1"/>
</dbReference>
<feature type="domain" description="Retrovirus-related Pol polyprotein from transposon TNT 1-94-like beta-barrel" evidence="1">
    <location>
        <begin position="59"/>
        <end position="139"/>
    </location>
</feature>
<sequence length="344" mass="37270">MVIVYWLEAEALTILDLKITKDQGKKKDNFETADAGVVEDNSDGADVLSVTISSLDGGWILGMSYSYHMCPNRDWFSPYRSFDGCKVLMGNNVACKVVGICSIQIRIHDGIVRTLTDVRRVPELRKKLISLGILDSNGCSYQASGGVMMIMKGALVVMKGLKQNSLYLLHGSTVTGVATTTLFSGIDSDTTKLWHMGLGHMSERGMDVEGKQGSSLHRSYSNLGHKSGWPYSTLNCGSYEDLENPSAAKKKIGFATFATGIVHGLQPDALMMVLPTLALPSRLTGAAFLVYSLYGKAPEIPSILITAYSYCIPPISIRALQTDQALVSSGEGNHEADTDEQDLL</sequence>
<reference evidence="2" key="1">
    <citation type="submission" date="2022-12" db="EMBL/GenBank/DDBJ databases">
        <title>Draft genome assemblies for two species of Escallonia (Escalloniales).</title>
        <authorList>
            <person name="Chanderbali A."/>
            <person name="Dervinis C."/>
            <person name="Anghel I."/>
            <person name="Soltis D."/>
            <person name="Soltis P."/>
            <person name="Zapata F."/>
        </authorList>
    </citation>
    <scope>NUCLEOTIDE SEQUENCE</scope>
    <source>
        <strain evidence="2">UCBG92.1500</strain>
        <tissue evidence="2">Leaf</tissue>
    </source>
</reference>